<dbReference type="InterPro" id="IPR008271">
    <property type="entry name" value="Ser/Thr_kinase_AS"/>
</dbReference>
<feature type="region of interest" description="Disordered" evidence="4">
    <location>
        <begin position="742"/>
        <end position="764"/>
    </location>
</feature>
<keyword evidence="5" id="KW-0812">Transmembrane</keyword>
<keyword evidence="5" id="KW-0472">Membrane</keyword>
<keyword evidence="2" id="KW-0433">Leucine-rich repeat</keyword>
<dbReference type="InterPro" id="IPR046959">
    <property type="entry name" value="PRK1-6/SRF4-like"/>
</dbReference>
<feature type="compositionally biased region" description="Low complexity" evidence="4">
    <location>
        <begin position="1152"/>
        <end position="1169"/>
    </location>
</feature>
<dbReference type="InterPro" id="IPR011009">
    <property type="entry name" value="Kinase-like_dom_sf"/>
</dbReference>
<feature type="transmembrane region" description="Helical" evidence="5">
    <location>
        <begin position="704"/>
        <end position="727"/>
    </location>
</feature>
<dbReference type="Gene3D" id="3.80.10.10">
    <property type="entry name" value="Ribonuclease Inhibitor"/>
    <property type="match status" value="2"/>
</dbReference>
<dbReference type="GO" id="GO:0004672">
    <property type="term" value="F:protein kinase activity"/>
    <property type="evidence" value="ECO:0007669"/>
    <property type="project" value="InterPro"/>
</dbReference>
<dbReference type="SUPFAM" id="SSF56112">
    <property type="entry name" value="Protein kinase-like (PK-like)"/>
    <property type="match status" value="1"/>
</dbReference>
<evidence type="ECO:0000256" key="5">
    <source>
        <dbReference type="SAM" id="Phobius"/>
    </source>
</evidence>
<dbReference type="PROSITE" id="PS50011">
    <property type="entry name" value="PROTEIN_KINASE_DOM"/>
    <property type="match status" value="1"/>
</dbReference>
<dbReference type="Gene3D" id="2.60.120.260">
    <property type="entry name" value="Galactose-binding domain-like"/>
    <property type="match status" value="1"/>
</dbReference>
<comment type="caution">
    <text evidence="8">The sequence shown here is derived from an EMBL/GenBank/DDBJ whole genome shotgun (WGS) entry which is preliminary data.</text>
</comment>
<comment type="subcellular location">
    <subcellularLocation>
        <location evidence="1">Cytoplasm</location>
        <location evidence="1">Cytoskeleton</location>
        <location evidence="1">Cilium axoneme</location>
    </subcellularLocation>
</comment>
<dbReference type="PANTHER" id="PTHR48007">
    <property type="entry name" value="LEUCINE-RICH REPEAT RECEPTOR-LIKE PROTEIN KINASE PXC1"/>
    <property type="match status" value="1"/>
</dbReference>
<keyword evidence="6" id="KW-0732">Signal</keyword>
<dbReference type="Pfam" id="PF07714">
    <property type="entry name" value="PK_Tyr_Ser-Thr"/>
    <property type="match status" value="1"/>
</dbReference>
<dbReference type="InterPro" id="IPR001611">
    <property type="entry name" value="Leu-rich_rpt"/>
</dbReference>
<name>A0AAD5DL15_9CHLO</name>
<organism evidence="8 9">
    <name type="scientific">Chlorella ohadii</name>
    <dbReference type="NCBI Taxonomy" id="2649997"/>
    <lineage>
        <taxon>Eukaryota</taxon>
        <taxon>Viridiplantae</taxon>
        <taxon>Chlorophyta</taxon>
        <taxon>core chlorophytes</taxon>
        <taxon>Trebouxiophyceae</taxon>
        <taxon>Chlorellales</taxon>
        <taxon>Chlorellaceae</taxon>
        <taxon>Chlorella clade</taxon>
        <taxon>Chlorella</taxon>
    </lineage>
</organism>
<dbReference type="InterPro" id="IPR032675">
    <property type="entry name" value="LRR_dom_sf"/>
</dbReference>
<dbReference type="PANTHER" id="PTHR48007:SF4">
    <property type="entry name" value="LEUCINE-RICH REPEAT RECEPTOR-LIKE PROTEIN KINASE PXC1"/>
    <property type="match status" value="1"/>
</dbReference>
<evidence type="ECO:0000256" key="3">
    <source>
        <dbReference type="ARBA" id="ARBA00022737"/>
    </source>
</evidence>
<evidence type="ECO:0000256" key="6">
    <source>
        <dbReference type="SAM" id="SignalP"/>
    </source>
</evidence>
<dbReference type="EMBL" id="JADXDR010000134">
    <property type="protein sequence ID" value="KAI7838156.1"/>
    <property type="molecule type" value="Genomic_DNA"/>
</dbReference>
<evidence type="ECO:0000259" key="7">
    <source>
        <dbReference type="PROSITE" id="PS50011"/>
    </source>
</evidence>
<feature type="signal peptide" evidence="6">
    <location>
        <begin position="1"/>
        <end position="27"/>
    </location>
</feature>
<dbReference type="Gene3D" id="1.10.510.10">
    <property type="entry name" value="Transferase(Phosphotransferase) domain 1"/>
    <property type="match status" value="1"/>
</dbReference>
<dbReference type="SUPFAM" id="SSF52058">
    <property type="entry name" value="L domain-like"/>
    <property type="match status" value="1"/>
</dbReference>
<dbReference type="PROSITE" id="PS00108">
    <property type="entry name" value="PROTEIN_KINASE_ST"/>
    <property type="match status" value="1"/>
</dbReference>
<keyword evidence="9" id="KW-1185">Reference proteome</keyword>
<evidence type="ECO:0000256" key="4">
    <source>
        <dbReference type="SAM" id="MobiDB-lite"/>
    </source>
</evidence>
<sequence>MPRGWGVVPALQLAALTLLAALTAVCGLTPEQIQTDALLSLPAACSNWDTATAGLPGAAWQNGTQPCGSGAATELRWKGLACNNEGNVTEIQLAGLGLAGPLPPALAQLNVLQKLDLSGNAFTGSLPAEWLSPATFVSLRTADLRSNRIAGTIGKELVLLSNQDILLGGNRLAGQLPQTLSNPDLERLDLSFNQLTGLLPAAWGDKTALPNLAWLDLEGNSLRGPIPGFKSPCILVARPGNDGNNDEPGLCGQVLGLNPRLYDVDLIVDPSREVVVDKPQTGSLSNSSTLILSQPNLFTPGRFVTITNTLGTCMLPCSSLAGTGLGDFPDSVTVETNFYDLTWTFNVSASDLLLLNPGAAAAKPGDSLRLPCYPPGGQRQAPQYFGGSVAYLQFTGGNQVEGLAGLEGAQAASGTNDHIPNRNDFDRPYEGSTFVTAAGDLETSFPLYQFVDFEAEFSVTAVVVTSGGGMTNMSVYIGSNSTSVQANTLVAEGIDIPPRSTVAVPGAATLGRYVILWTGMANEGNMSVSDLQVYAAETNAALYKPVAATASSGGSSLEALSDASPTTCAFVQGDPTLEDGSAPYGTALVSVDLGYTATVGVVTVLAGPSVAPNTFARALVKSSAQQDVRNAAVCDDDGLQLQPGRPAVVACNVTGRYVVVSVPLVSSNGSVELCDIQVGLTMQPMAAGSDSSTSGGGSTLSGGAIAGIVVGSVAGVAILAAAGLYVARRRSLAAAAAGKAAAAKGPDNGLDGLAVQAPPGDGMPSTELPWGSGPAGSAGAAGTAAAGAAAAGIVAAGSGAMLISFVDATSRSGGSSGPLHGSPASASLATPGGLAEGLMSAKASGGSSGTLLEATDLSKLPPGFNDVASSDFTLYCETTVAIKMLTQPNAPSATASLQQRTALANLQKEAGLMAKLRHPNVCQYLGACRDPPCLIMEYCSKRSLDQLLSAGLANPKGATAKQLTWGRLLNMALDAAKGMLYLHTRSPPIAHRDLKSANLLVTSQWNVKVCDFNLSRAQDTSNQQATTLFITNPRWLAPEVLSGHPGQLPADVWAFGSVLWEMCTWRLPYEGMNAFQIITHVQSHVQAHGSGSGLVVPAPQELPAGLFPSYRELSMLAVELRMQQRQREGSLHAHGRLQDVAMAPAASADRTSAPARISAEQAAAAAAAREQAEGMQPPAADTPFAGAAAAEEGRGLDLQPGAVRQHSRSLPDTPFAALASFAREPSSTLASPPQEPAEGGSSGSKSRKAST</sequence>
<dbReference type="AlphaFoldDB" id="A0AAD5DL15"/>
<dbReference type="InterPro" id="IPR001245">
    <property type="entry name" value="Ser-Thr/Tyr_kinase_cat_dom"/>
</dbReference>
<keyword evidence="3" id="KW-0677">Repeat</keyword>
<evidence type="ECO:0000256" key="2">
    <source>
        <dbReference type="ARBA" id="ARBA00022614"/>
    </source>
</evidence>
<proteinExistence type="predicted"/>
<keyword evidence="5" id="KW-1133">Transmembrane helix</keyword>
<evidence type="ECO:0000256" key="1">
    <source>
        <dbReference type="ARBA" id="ARBA00004430"/>
    </source>
</evidence>
<feature type="region of interest" description="Disordered" evidence="4">
    <location>
        <begin position="1143"/>
        <end position="1251"/>
    </location>
</feature>
<evidence type="ECO:0000313" key="9">
    <source>
        <dbReference type="Proteomes" id="UP001205105"/>
    </source>
</evidence>
<dbReference type="Proteomes" id="UP001205105">
    <property type="component" value="Unassembled WGS sequence"/>
</dbReference>
<reference evidence="8" key="1">
    <citation type="submission" date="2020-11" db="EMBL/GenBank/DDBJ databases">
        <title>Chlorella ohadii genome sequencing and assembly.</title>
        <authorList>
            <person name="Murik O."/>
            <person name="Treves H."/>
            <person name="Kedem I."/>
            <person name="Shotland Y."/>
            <person name="Kaplan A."/>
        </authorList>
    </citation>
    <scope>NUCLEOTIDE SEQUENCE</scope>
    <source>
        <strain evidence="8">1</strain>
    </source>
</reference>
<accession>A0AAD5DL15</accession>
<feature type="domain" description="Protein kinase" evidence="7">
    <location>
        <begin position="837"/>
        <end position="1137"/>
    </location>
</feature>
<dbReference type="SMART" id="SM00220">
    <property type="entry name" value="S_TKc"/>
    <property type="match status" value="1"/>
</dbReference>
<feature type="compositionally biased region" description="Low complexity" evidence="4">
    <location>
        <begin position="1177"/>
        <end position="1190"/>
    </location>
</feature>
<dbReference type="Pfam" id="PF00560">
    <property type="entry name" value="LRR_1"/>
    <property type="match status" value="2"/>
</dbReference>
<protein>
    <recommendedName>
        <fullName evidence="7">Protein kinase domain-containing protein</fullName>
    </recommendedName>
</protein>
<dbReference type="GO" id="GO:0005930">
    <property type="term" value="C:axoneme"/>
    <property type="evidence" value="ECO:0007669"/>
    <property type="project" value="UniProtKB-SubCell"/>
</dbReference>
<dbReference type="InterPro" id="IPR000719">
    <property type="entry name" value="Prot_kinase_dom"/>
</dbReference>
<feature type="chain" id="PRO_5042263567" description="Protein kinase domain-containing protein" evidence="6">
    <location>
        <begin position="28"/>
        <end position="1251"/>
    </location>
</feature>
<evidence type="ECO:0000313" key="8">
    <source>
        <dbReference type="EMBL" id="KAI7838156.1"/>
    </source>
</evidence>
<dbReference type="GO" id="GO:0005524">
    <property type="term" value="F:ATP binding"/>
    <property type="evidence" value="ECO:0007669"/>
    <property type="project" value="InterPro"/>
</dbReference>
<gene>
    <name evidence="8" type="ORF">COHA_008004</name>
</gene>